<dbReference type="Pfam" id="PF01363">
    <property type="entry name" value="FYVE"/>
    <property type="match status" value="1"/>
</dbReference>
<evidence type="ECO:0000256" key="4">
    <source>
        <dbReference type="PROSITE-ProRule" id="PRU00091"/>
    </source>
</evidence>
<accession>A0A2V1AR30</accession>
<dbReference type="PANTHER" id="PTHR28307">
    <property type="entry name" value="PROTEIN PAL1"/>
    <property type="match status" value="1"/>
</dbReference>
<comment type="caution">
    <text evidence="7">The sequence shown here is derived from an EMBL/GenBank/DDBJ whole genome shotgun (WGS) entry which is preliminary data.</text>
</comment>
<keyword evidence="1" id="KW-0479">Metal-binding</keyword>
<dbReference type="OrthoDB" id="5352132at2759"/>
<feature type="region of interest" description="Disordered" evidence="5">
    <location>
        <begin position="778"/>
        <end position="854"/>
    </location>
</feature>
<feature type="compositionally biased region" description="Low complexity" evidence="5">
    <location>
        <begin position="489"/>
        <end position="518"/>
    </location>
</feature>
<dbReference type="RefSeq" id="XP_025340906.1">
    <property type="nucleotide sequence ID" value="XM_025485441.1"/>
</dbReference>
<protein>
    <recommendedName>
        <fullName evidence="6">FYVE-type domain-containing protein</fullName>
    </recommendedName>
</protein>
<feature type="domain" description="FYVE-type" evidence="6">
    <location>
        <begin position="285"/>
        <end position="323"/>
    </location>
</feature>
<reference evidence="7 8" key="1">
    <citation type="submission" date="2017-12" db="EMBL/GenBank/DDBJ databases">
        <title>Genome Sequence of a Multidrug-Resistant Candida haemulonii Isolate from a Patient with Chronic Leg Ulcers in Israel.</title>
        <authorList>
            <person name="Chow N.A."/>
            <person name="Gade L."/>
            <person name="Batra D."/>
            <person name="Rowe L.A."/>
            <person name="Ben-Ami R."/>
            <person name="Loparev V.N."/>
            <person name="Litvintseva A.P."/>
        </authorList>
    </citation>
    <scope>NUCLEOTIDE SEQUENCE [LARGE SCALE GENOMIC DNA]</scope>
    <source>
        <strain evidence="7 8">B11899</strain>
    </source>
</reference>
<dbReference type="InterPro" id="IPR011011">
    <property type="entry name" value="Znf_FYVE_PHD"/>
</dbReference>
<keyword evidence="8" id="KW-1185">Reference proteome</keyword>
<dbReference type="GeneID" id="37007074"/>
<dbReference type="Proteomes" id="UP000244309">
    <property type="component" value="Unassembled WGS sequence"/>
</dbReference>
<dbReference type="InterPro" id="IPR017455">
    <property type="entry name" value="Znf_FYVE-rel"/>
</dbReference>
<organism evidence="7 8">
    <name type="scientific">Candidozyma haemuli</name>
    <dbReference type="NCBI Taxonomy" id="45357"/>
    <lineage>
        <taxon>Eukaryota</taxon>
        <taxon>Fungi</taxon>
        <taxon>Dikarya</taxon>
        <taxon>Ascomycota</taxon>
        <taxon>Saccharomycotina</taxon>
        <taxon>Pichiomycetes</taxon>
        <taxon>Metschnikowiaceae</taxon>
        <taxon>Candidozyma</taxon>
    </lineage>
</organism>
<feature type="compositionally biased region" description="Polar residues" evidence="5">
    <location>
        <begin position="39"/>
        <end position="60"/>
    </location>
</feature>
<feature type="region of interest" description="Disordered" evidence="5">
    <location>
        <begin position="727"/>
        <end position="759"/>
    </location>
</feature>
<feature type="compositionally biased region" description="Polar residues" evidence="5">
    <location>
        <begin position="739"/>
        <end position="759"/>
    </location>
</feature>
<evidence type="ECO:0000259" key="6">
    <source>
        <dbReference type="PROSITE" id="PS50178"/>
    </source>
</evidence>
<feature type="region of interest" description="Disordered" evidence="5">
    <location>
        <begin position="1"/>
        <end position="23"/>
    </location>
</feature>
<feature type="compositionally biased region" description="Basic and acidic residues" evidence="5">
    <location>
        <begin position="643"/>
        <end position="656"/>
    </location>
</feature>
<dbReference type="GO" id="GO:0005737">
    <property type="term" value="C:cytoplasm"/>
    <property type="evidence" value="ECO:0007669"/>
    <property type="project" value="TreeGrafter"/>
</dbReference>
<name>A0A2V1AR30_9ASCO</name>
<dbReference type="InterPro" id="IPR000306">
    <property type="entry name" value="Znf_FYVE"/>
</dbReference>
<dbReference type="Gene3D" id="3.30.40.10">
    <property type="entry name" value="Zinc/RING finger domain, C3HC4 (zinc finger)"/>
    <property type="match status" value="1"/>
</dbReference>
<dbReference type="GO" id="GO:0008270">
    <property type="term" value="F:zinc ion binding"/>
    <property type="evidence" value="ECO:0007669"/>
    <property type="project" value="UniProtKB-KW"/>
</dbReference>
<dbReference type="Pfam" id="PF08316">
    <property type="entry name" value="Pal1"/>
    <property type="match status" value="1"/>
</dbReference>
<feature type="compositionally biased region" description="Low complexity" evidence="5">
    <location>
        <begin position="577"/>
        <end position="587"/>
    </location>
</feature>
<evidence type="ECO:0000256" key="1">
    <source>
        <dbReference type="ARBA" id="ARBA00022723"/>
    </source>
</evidence>
<dbReference type="PROSITE" id="PS50178">
    <property type="entry name" value="ZF_FYVE"/>
    <property type="match status" value="1"/>
</dbReference>
<evidence type="ECO:0000256" key="3">
    <source>
        <dbReference type="ARBA" id="ARBA00022833"/>
    </source>
</evidence>
<dbReference type="AlphaFoldDB" id="A0A2V1AR30"/>
<dbReference type="VEuPathDB" id="FungiDB:CXQ85_001743"/>
<evidence type="ECO:0000313" key="7">
    <source>
        <dbReference type="EMBL" id="PVH19966.1"/>
    </source>
</evidence>
<feature type="region of interest" description="Disordered" evidence="5">
    <location>
        <begin position="39"/>
        <end position="172"/>
    </location>
</feature>
<feature type="region of interest" description="Disordered" evidence="5">
    <location>
        <begin position="475"/>
        <end position="656"/>
    </location>
</feature>
<feature type="compositionally biased region" description="Low complexity" evidence="5">
    <location>
        <begin position="139"/>
        <end position="149"/>
    </location>
</feature>
<dbReference type="EMBL" id="PKFO01000003">
    <property type="protein sequence ID" value="PVH19966.1"/>
    <property type="molecule type" value="Genomic_DNA"/>
</dbReference>
<feature type="compositionally biased region" description="Basic residues" evidence="5">
    <location>
        <begin position="812"/>
        <end position="823"/>
    </location>
</feature>
<evidence type="ECO:0000256" key="5">
    <source>
        <dbReference type="SAM" id="MobiDB-lite"/>
    </source>
</evidence>
<feature type="compositionally biased region" description="Low complexity" evidence="5">
    <location>
        <begin position="89"/>
        <end position="99"/>
    </location>
</feature>
<sequence length="869" mass="95016">MSEQTVESVAETPESLPPFSFSKKPIKSVYNSSGISSILHQQCPDQNGPTNKPSLNNINYDEQIRAPRMTSATHYTHSPGKASPQPEVPSDLLTSSDSPPSKPYEPATFDLNAPTRRNSVPLRHNSSSSLLDAYFPGQSSPQSGTSQKSESSESHASHHSQTSESTVRSDSSKIQRALLNLSENTTSAERVAHCEYAARSSRHRTNGHLVDARGPSLQHVYSLKKPLCTPAVLRPAPEPQPEEQSELDASSPESEIKEYPFQMPAHEDACLETLIEPTHDHWKPNSSSDHCTKCFDAFGNFFSPQRKRRHHCRFCGFLYCVNCLFKNKEMYSTSSTANSPSKRSGSSSSNSSGYSVFSSITASSNSSEHASGVMMDAKARLVVPIFANLNQDQNNFANMRERFKSCKICKSCGLNYLRLVQALNSRIEKAADEVTVPYAFIENPYFNSNGTDGAVPGGALDSSFSSLGSEEAAHFTTNVHNNTDRRRSSMGNNSEAAAASSSSSSRSRGVSSQSSNSAFEQWVEKNKALIEESDEERDQVYERPSFPTSSRTGSDSDSKPPRPAKESKPVPAPPPYEEAAGRSAASREYPREKSSSSTERTSERPHRHNRPQRSHSDSERHRKDHDRRHRSHKSSRNKSPKKKNVEPHNSKGLDTIDKLDVSAFFGGRFHHDGPFDACTPHRNKNSKAAPVMAFPADGPNTSMKALPEGANKNSHLYMAFGDSHDQNEIVGSVGGQNGGPSSLPKTNRAPTDPQSSMYTPRQNPSVMAFDVHAKAEPIHGPSTAGLGSTTFLDGAPAPKTDDFLNVPSSGIGRKKSLVHRLRKNSGSESASARTSHDNSGEFPRSTFADEDAQGSSFLRRVKSLKVSRK</sequence>
<evidence type="ECO:0000256" key="2">
    <source>
        <dbReference type="ARBA" id="ARBA00022771"/>
    </source>
</evidence>
<dbReference type="SUPFAM" id="SSF57903">
    <property type="entry name" value="FYVE/PHD zinc finger"/>
    <property type="match status" value="1"/>
</dbReference>
<dbReference type="PANTHER" id="PTHR28307:SF2">
    <property type="entry name" value="PROTEIN PAL1"/>
    <property type="match status" value="1"/>
</dbReference>
<keyword evidence="3" id="KW-0862">Zinc</keyword>
<keyword evidence="2 4" id="KW-0863">Zinc-finger</keyword>
<gene>
    <name evidence="7" type="ORF">CXQ85_001743</name>
</gene>
<feature type="compositionally biased region" description="Polar residues" evidence="5">
    <location>
        <begin position="824"/>
        <end position="833"/>
    </location>
</feature>
<feature type="compositionally biased region" description="Basic and acidic residues" evidence="5">
    <location>
        <begin position="588"/>
        <end position="604"/>
    </location>
</feature>
<dbReference type="STRING" id="45357.A0A2V1AR30"/>
<feature type="compositionally biased region" description="Basic residues" evidence="5">
    <location>
        <begin position="622"/>
        <end position="642"/>
    </location>
</feature>
<evidence type="ECO:0000313" key="8">
    <source>
        <dbReference type="Proteomes" id="UP000244309"/>
    </source>
</evidence>
<feature type="compositionally biased region" description="Basic and acidic residues" evidence="5">
    <location>
        <begin position="554"/>
        <end position="568"/>
    </location>
</feature>
<dbReference type="GO" id="GO:0032266">
    <property type="term" value="F:phosphatidylinositol-3-phosphate binding"/>
    <property type="evidence" value="ECO:0007669"/>
    <property type="project" value="UniProtKB-ARBA"/>
</dbReference>
<proteinExistence type="predicted"/>
<dbReference type="InterPro" id="IPR013226">
    <property type="entry name" value="Pal1"/>
</dbReference>
<feature type="region of interest" description="Disordered" evidence="5">
    <location>
        <begin position="231"/>
        <end position="254"/>
    </location>
</feature>
<dbReference type="InterPro" id="IPR013083">
    <property type="entry name" value="Znf_RING/FYVE/PHD"/>
</dbReference>